<dbReference type="Gene3D" id="1.25.40.10">
    <property type="entry name" value="Tetratricopeptide repeat domain"/>
    <property type="match status" value="3"/>
</dbReference>
<accession>A0ABS3SXI3</accession>
<protein>
    <recommendedName>
        <fullName evidence="3">Protein involved in gliding motility SprE</fullName>
    </recommendedName>
</protein>
<name>A0ABS3SXI3_9FLAO</name>
<dbReference type="Pfam" id="PF13174">
    <property type="entry name" value="TPR_6"/>
    <property type="match status" value="1"/>
</dbReference>
<reference evidence="1 2" key="1">
    <citation type="submission" date="2021-03" db="EMBL/GenBank/DDBJ databases">
        <title>Winogradskyella sp. nov., isolated from costal sediment.</title>
        <authorList>
            <person name="Gao C."/>
        </authorList>
    </citation>
    <scope>NUCLEOTIDE SEQUENCE [LARGE SCALE GENOMIC DNA]</scope>
    <source>
        <strain evidence="1 2">DF17</strain>
    </source>
</reference>
<dbReference type="SUPFAM" id="SSF48452">
    <property type="entry name" value="TPR-like"/>
    <property type="match status" value="1"/>
</dbReference>
<dbReference type="InterPro" id="IPR019734">
    <property type="entry name" value="TPR_rpt"/>
</dbReference>
<proteinExistence type="predicted"/>
<dbReference type="EMBL" id="JAGEVF010000001">
    <property type="protein sequence ID" value="MBO3115201.1"/>
    <property type="molecule type" value="Genomic_DNA"/>
</dbReference>
<dbReference type="Proteomes" id="UP000676776">
    <property type="component" value="Unassembled WGS sequence"/>
</dbReference>
<gene>
    <name evidence="1" type="ORF">J4050_00485</name>
</gene>
<evidence type="ECO:0000313" key="2">
    <source>
        <dbReference type="Proteomes" id="UP000676776"/>
    </source>
</evidence>
<sequence>MAIIAQSCSRKKDTFINRNFHALGTRYNILYNGELALERGKLAVNDEFTENFWELLPVERMNISEDVFLPGESRNQDFERAEEKAIKAIQKHGMNIDGKEKNYQIDEAYLLLGKSRYYDQRFVPALAAFNNILNKYPTSDKINQVKIWREKSNMRLDNNKVAIKRLKRLLEEEEGVITGQDLADATAALAQAYINIEARDSALGQLAIAANTTKINREKARYHYIRGQLFNEFGQKDSANVEFDAIIEMHRNIPRSFYINAHLEKSNNFNTLDGNLLEFEEYLVDLEENRENRPFLDKIYYRIAEYHRGQASDSMAEAYYNKSLRKTTSDNYLRALNYETLGNMYFERNIYKTAGFYYDSTMTAMQPNTKPFRIIKKKRENLDDVIYYEAVAQANDSILNIVSLSKEEQLAIYSDYVDFLKEQAIKEQELKEKEEQRQKNTIAAKTAAANTRAGKTLNNPNSLPGGGFNQNGSGSSFYFYNPSTVAYGKNEFLNIWGDRKLQDNWRLSNQKANNVVALKESGAKDTFEDQKYDPETYIASLPKEQGQIDSISKERNFAYYQLGIIYKEKFKELELSKSRFETLLKNSPEERLVLPSKYNLFKIYSELGLTRNAEAMKSHIISSYPDSRYAEILLNPQSELAKDENSPEALYTNLYKKFNEQKYAEVIAEADKQIKRLEGDGYVPKFEILKASAKGRLYGFEAYKESVNYIALNYVNTEEGDKAQDILDNAIPTLEKKEFVPDDKAEYFNVIYQFNVDTKEDVEAFVTILEQEVAKIEYFDLSVSKDIYDQNTLFIVVHGLKSIQGARGFAQLLQSDKKDKRGRPLKPKITRDYFAISSPNYAIIQRHKNLNAYLKLE</sequence>
<organism evidence="1 2">
    <name type="scientific">Winogradskyella pelagia</name>
    <dbReference type="NCBI Taxonomy" id="2819984"/>
    <lineage>
        <taxon>Bacteria</taxon>
        <taxon>Pseudomonadati</taxon>
        <taxon>Bacteroidota</taxon>
        <taxon>Flavobacteriia</taxon>
        <taxon>Flavobacteriales</taxon>
        <taxon>Flavobacteriaceae</taxon>
        <taxon>Winogradskyella</taxon>
    </lineage>
</organism>
<evidence type="ECO:0008006" key="3">
    <source>
        <dbReference type="Google" id="ProtNLM"/>
    </source>
</evidence>
<dbReference type="InterPro" id="IPR011990">
    <property type="entry name" value="TPR-like_helical_dom_sf"/>
</dbReference>
<comment type="caution">
    <text evidence="1">The sequence shown here is derived from an EMBL/GenBank/DDBJ whole genome shotgun (WGS) entry which is preliminary data.</text>
</comment>
<keyword evidence="2" id="KW-1185">Reference proteome</keyword>
<evidence type="ECO:0000313" key="1">
    <source>
        <dbReference type="EMBL" id="MBO3115201.1"/>
    </source>
</evidence>